<dbReference type="Proteomes" id="UP000198601">
    <property type="component" value="Unassembled WGS sequence"/>
</dbReference>
<dbReference type="GO" id="GO:0016052">
    <property type="term" value="P:carbohydrate catabolic process"/>
    <property type="evidence" value="ECO:0007669"/>
    <property type="project" value="TreeGrafter"/>
</dbReference>
<dbReference type="InterPro" id="IPR011343">
    <property type="entry name" value="DeoC"/>
</dbReference>
<dbReference type="GO" id="GO:0004139">
    <property type="term" value="F:deoxyribose-phosphate aldolase activity"/>
    <property type="evidence" value="ECO:0007669"/>
    <property type="project" value="UniProtKB-UniRule"/>
</dbReference>
<dbReference type="SMART" id="SM01133">
    <property type="entry name" value="DeoC"/>
    <property type="match status" value="1"/>
</dbReference>
<gene>
    <name evidence="7" type="primary">deoC</name>
    <name evidence="8" type="ORF">SAMN04487970_102342</name>
</gene>
<evidence type="ECO:0000256" key="2">
    <source>
        <dbReference type="ARBA" id="ARBA00022490"/>
    </source>
</evidence>
<evidence type="ECO:0000313" key="9">
    <source>
        <dbReference type="Proteomes" id="UP000198601"/>
    </source>
</evidence>
<proteinExistence type="inferred from homology"/>
<dbReference type="GO" id="GO:0006018">
    <property type="term" value="P:2-deoxyribose 1-phosphate catabolic process"/>
    <property type="evidence" value="ECO:0007669"/>
    <property type="project" value="UniProtKB-UniRule"/>
</dbReference>
<dbReference type="STRING" id="624147.SAMN04487970_102342"/>
<dbReference type="GO" id="GO:0005737">
    <property type="term" value="C:cytoplasm"/>
    <property type="evidence" value="ECO:0007669"/>
    <property type="project" value="UniProtKB-SubCell"/>
</dbReference>
<feature type="active site" description="Proton donor/acceptor" evidence="7">
    <location>
        <position position="186"/>
    </location>
</feature>
<accession>A0A1G4S5Z0</accession>
<dbReference type="OrthoDB" id="9778711at2"/>
<keyword evidence="3 7" id="KW-0456">Lyase</keyword>
<dbReference type="CDD" id="cd00959">
    <property type="entry name" value="DeoC"/>
    <property type="match status" value="1"/>
</dbReference>
<name>A0A1G4S5Z0_9BACL</name>
<dbReference type="EC" id="4.1.2.4" evidence="7"/>
<feature type="active site" description="Schiff-base intermediate with acetaldehyde" evidence="7">
    <location>
        <position position="157"/>
    </location>
</feature>
<protein>
    <recommendedName>
        <fullName evidence="7">Deoxyribose-phosphate aldolase</fullName>
        <shortName evidence="7">DERA</shortName>
        <ecNumber evidence="7">4.1.2.4</ecNumber>
    </recommendedName>
    <alternativeName>
        <fullName evidence="7">2-deoxy-D-ribose 5-phosphate aldolase</fullName>
    </alternativeName>
    <alternativeName>
        <fullName evidence="7">Phosphodeoxyriboaldolase</fullName>
        <shortName evidence="7">Deoxyriboaldolase</shortName>
    </alternativeName>
</protein>
<dbReference type="InterPro" id="IPR028581">
    <property type="entry name" value="DeoC_typeI"/>
</dbReference>
<dbReference type="RefSeq" id="WP_090673450.1">
    <property type="nucleotide sequence ID" value="NZ_FMTT01000023.1"/>
</dbReference>
<reference evidence="9" key="1">
    <citation type="submission" date="2016-10" db="EMBL/GenBank/DDBJ databases">
        <authorList>
            <person name="Varghese N."/>
            <person name="Submissions S."/>
        </authorList>
    </citation>
    <scope>NUCLEOTIDE SEQUENCE [LARGE SCALE GENOMIC DNA]</scope>
    <source>
        <strain evidence="9">CGMCC 1.8946</strain>
    </source>
</reference>
<evidence type="ECO:0000256" key="1">
    <source>
        <dbReference type="ARBA" id="ARBA00010936"/>
    </source>
</evidence>
<dbReference type="GO" id="GO:0009264">
    <property type="term" value="P:deoxyribonucleotide catabolic process"/>
    <property type="evidence" value="ECO:0007669"/>
    <property type="project" value="UniProtKB-UniRule"/>
</dbReference>
<organism evidence="8 9">
    <name type="scientific">Paenibacillus tianmuensis</name>
    <dbReference type="NCBI Taxonomy" id="624147"/>
    <lineage>
        <taxon>Bacteria</taxon>
        <taxon>Bacillati</taxon>
        <taxon>Bacillota</taxon>
        <taxon>Bacilli</taxon>
        <taxon>Bacillales</taxon>
        <taxon>Paenibacillaceae</taxon>
        <taxon>Paenibacillus</taxon>
    </lineage>
</organism>
<evidence type="ECO:0000256" key="4">
    <source>
        <dbReference type="ARBA" id="ARBA00023270"/>
    </source>
</evidence>
<comment type="similarity">
    <text evidence="1 7">Belongs to the DeoC/FbaB aldolase family. DeoC type 1 subfamily.</text>
</comment>
<sequence>MTTVQDIAKMIDHSLLKPELTEQEVREGCRIAKQYDVASVCVKPCDVKIAQEELQGTNVLVTTVIGFPHGSNLTQIKVLEAEEAIRDGAVELDMVLNIGRLLSRRFDYVEQDIRAVVEIAHNHQVAVKVILENCYLTDELKEIASRLCENAGADFIKTSTGYGSGGATIPDLELMRRVTGPRVQIKAAGGVRTLDNALAIRAVGASRFGATATIAILEGAKKRVVNGGVLQADKNALGKGY</sequence>
<dbReference type="EMBL" id="FMTT01000023">
    <property type="protein sequence ID" value="SCW64441.1"/>
    <property type="molecule type" value="Genomic_DNA"/>
</dbReference>
<dbReference type="HAMAP" id="MF_00114">
    <property type="entry name" value="DeoC_type1"/>
    <property type="match status" value="1"/>
</dbReference>
<comment type="function">
    <text evidence="6 7">Catalyzes a reversible aldol reaction between acetaldehyde and D-glyceraldehyde 3-phosphate to generate 2-deoxy-D-ribose 5-phosphate.</text>
</comment>
<dbReference type="UniPathway" id="UPA00002">
    <property type="reaction ID" value="UER00468"/>
</dbReference>
<comment type="catalytic activity">
    <reaction evidence="5 7">
        <text>2-deoxy-D-ribose 5-phosphate = D-glyceraldehyde 3-phosphate + acetaldehyde</text>
        <dbReference type="Rhea" id="RHEA:12821"/>
        <dbReference type="ChEBI" id="CHEBI:15343"/>
        <dbReference type="ChEBI" id="CHEBI:59776"/>
        <dbReference type="ChEBI" id="CHEBI:62877"/>
        <dbReference type="EC" id="4.1.2.4"/>
    </reaction>
</comment>
<dbReference type="PANTHER" id="PTHR10889">
    <property type="entry name" value="DEOXYRIBOSE-PHOSPHATE ALDOLASE"/>
    <property type="match status" value="1"/>
</dbReference>
<dbReference type="PIRSF" id="PIRSF001357">
    <property type="entry name" value="DeoC"/>
    <property type="match status" value="1"/>
</dbReference>
<evidence type="ECO:0000313" key="8">
    <source>
        <dbReference type="EMBL" id="SCW64441.1"/>
    </source>
</evidence>
<feature type="active site" description="Proton donor/acceptor" evidence="7">
    <location>
        <position position="93"/>
    </location>
</feature>
<comment type="subcellular location">
    <subcellularLocation>
        <location evidence="7">Cytoplasm</location>
    </subcellularLocation>
</comment>
<evidence type="ECO:0000256" key="3">
    <source>
        <dbReference type="ARBA" id="ARBA00023239"/>
    </source>
</evidence>
<dbReference type="Gene3D" id="3.20.20.70">
    <property type="entry name" value="Aldolase class I"/>
    <property type="match status" value="1"/>
</dbReference>
<dbReference type="Pfam" id="PF01791">
    <property type="entry name" value="DeoC"/>
    <property type="match status" value="1"/>
</dbReference>
<evidence type="ECO:0000256" key="5">
    <source>
        <dbReference type="ARBA" id="ARBA00048791"/>
    </source>
</evidence>
<dbReference type="InterPro" id="IPR002915">
    <property type="entry name" value="DeoC/FbaB/LacD_aldolase"/>
</dbReference>
<evidence type="ECO:0000256" key="6">
    <source>
        <dbReference type="ARBA" id="ARBA00056337"/>
    </source>
</evidence>
<dbReference type="NCBIfam" id="TIGR00126">
    <property type="entry name" value="deoC"/>
    <property type="match status" value="1"/>
</dbReference>
<dbReference type="PANTHER" id="PTHR10889:SF1">
    <property type="entry name" value="DEOXYRIBOSE-PHOSPHATE ALDOLASE"/>
    <property type="match status" value="1"/>
</dbReference>
<keyword evidence="9" id="KW-1185">Reference proteome</keyword>
<keyword evidence="4 7" id="KW-0704">Schiff base</keyword>
<dbReference type="InterPro" id="IPR013785">
    <property type="entry name" value="Aldolase_TIM"/>
</dbReference>
<dbReference type="SUPFAM" id="SSF51569">
    <property type="entry name" value="Aldolase"/>
    <property type="match status" value="1"/>
</dbReference>
<dbReference type="AlphaFoldDB" id="A0A1G4S5Z0"/>
<comment type="pathway">
    <text evidence="7">Carbohydrate degradation; 2-deoxy-D-ribose 1-phosphate degradation; D-glyceraldehyde 3-phosphate and acetaldehyde from 2-deoxy-alpha-D-ribose 1-phosphate: step 2/2.</text>
</comment>
<keyword evidence="2 7" id="KW-0963">Cytoplasm</keyword>
<evidence type="ECO:0000256" key="7">
    <source>
        <dbReference type="HAMAP-Rule" id="MF_00114"/>
    </source>
</evidence>
<dbReference type="FunFam" id="3.20.20.70:FF:000198">
    <property type="entry name" value="Deoxyribose-phosphate aldolase"/>
    <property type="match status" value="1"/>
</dbReference>